<accession>K0TN70</accession>
<gene>
    <name evidence="2" type="ORF">THAOC_01296</name>
</gene>
<proteinExistence type="predicted"/>
<dbReference type="EMBL" id="AGNL01001558">
    <property type="protein sequence ID" value="EJK76911.1"/>
    <property type="molecule type" value="Genomic_DNA"/>
</dbReference>
<dbReference type="Proteomes" id="UP000266841">
    <property type="component" value="Unassembled WGS sequence"/>
</dbReference>
<dbReference type="AlphaFoldDB" id="K0TN70"/>
<name>K0TN70_THAOC</name>
<feature type="region of interest" description="Disordered" evidence="1">
    <location>
        <begin position="132"/>
        <end position="162"/>
    </location>
</feature>
<comment type="caution">
    <text evidence="2">The sequence shown here is derived from an EMBL/GenBank/DDBJ whole genome shotgun (WGS) entry which is preliminary data.</text>
</comment>
<reference evidence="2 3" key="1">
    <citation type="journal article" date="2012" name="Genome Biol.">
        <title>Genome and low-iron response of an oceanic diatom adapted to chronic iron limitation.</title>
        <authorList>
            <person name="Lommer M."/>
            <person name="Specht M."/>
            <person name="Roy A.S."/>
            <person name="Kraemer L."/>
            <person name="Andreson R."/>
            <person name="Gutowska M.A."/>
            <person name="Wolf J."/>
            <person name="Bergner S.V."/>
            <person name="Schilhabel M.B."/>
            <person name="Klostermeier U.C."/>
            <person name="Beiko R.G."/>
            <person name="Rosenstiel P."/>
            <person name="Hippler M."/>
            <person name="Laroche J."/>
        </authorList>
    </citation>
    <scope>NUCLEOTIDE SEQUENCE [LARGE SCALE GENOMIC DNA]</scope>
    <source>
        <strain evidence="2 3">CCMP1005</strain>
    </source>
</reference>
<sequence>QTGVLKQYNFRSVKRTRKTIGGGIYAEAASVNDDGEDDDNDDNSGESSEDGDSLWGVDKGGLKEALPTNSENFTAMEGFWIQRYTRMPWRRDYKTGSGHEMKLCLFNSRRSLFTTTTDDGEAVASARISSGADLRRVENTSKEESVQGDDRTRQRDIPCRAI</sequence>
<protein>
    <submittedName>
        <fullName evidence="2">Uncharacterized protein</fullName>
    </submittedName>
</protein>
<evidence type="ECO:0000313" key="2">
    <source>
        <dbReference type="EMBL" id="EJK76911.1"/>
    </source>
</evidence>
<evidence type="ECO:0000256" key="1">
    <source>
        <dbReference type="SAM" id="MobiDB-lite"/>
    </source>
</evidence>
<evidence type="ECO:0000313" key="3">
    <source>
        <dbReference type="Proteomes" id="UP000266841"/>
    </source>
</evidence>
<keyword evidence="3" id="KW-1185">Reference proteome</keyword>
<feature type="region of interest" description="Disordered" evidence="1">
    <location>
        <begin position="24"/>
        <end position="61"/>
    </location>
</feature>
<organism evidence="2 3">
    <name type="scientific">Thalassiosira oceanica</name>
    <name type="common">Marine diatom</name>
    <dbReference type="NCBI Taxonomy" id="159749"/>
    <lineage>
        <taxon>Eukaryota</taxon>
        <taxon>Sar</taxon>
        <taxon>Stramenopiles</taxon>
        <taxon>Ochrophyta</taxon>
        <taxon>Bacillariophyta</taxon>
        <taxon>Coscinodiscophyceae</taxon>
        <taxon>Thalassiosirophycidae</taxon>
        <taxon>Thalassiosirales</taxon>
        <taxon>Thalassiosiraceae</taxon>
        <taxon>Thalassiosira</taxon>
    </lineage>
</organism>
<feature type="compositionally biased region" description="Acidic residues" evidence="1">
    <location>
        <begin position="33"/>
        <end position="52"/>
    </location>
</feature>
<feature type="non-terminal residue" evidence="2">
    <location>
        <position position="1"/>
    </location>
</feature>
<feature type="compositionally biased region" description="Basic and acidic residues" evidence="1">
    <location>
        <begin position="133"/>
        <end position="162"/>
    </location>
</feature>